<evidence type="ECO:0000256" key="4">
    <source>
        <dbReference type="ARBA" id="ARBA00022729"/>
    </source>
</evidence>
<dbReference type="PANTHER" id="PTHR43649:SF31">
    <property type="entry name" value="SN-GLYCEROL-3-PHOSPHATE-BINDING PERIPLASMIC PROTEIN UGPB"/>
    <property type="match status" value="1"/>
</dbReference>
<dbReference type="InterPro" id="IPR050490">
    <property type="entry name" value="Bact_solute-bd_prot1"/>
</dbReference>
<protein>
    <submittedName>
        <fullName evidence="5">ABC transporter substrate-binding protein</fullName>
    </submittedName>
</protein>
<dbReference type="InterPro" id="IPR006311">
    <property type="entry name" value="TAT_signal"/>
</dbReference>
<dbReference type="AlphaFoldDB" id="A0A9D2J4W5"/>
<accession>A0A9D2J4W5</accession>
<dbReference type="SUPFAM" id="SSF53850">
    <property type="entry name" value="Periplasmic binding protein-like II"/>
    <property type="match status" value="1"/>
</dbReference>
<dbReference type="PROSITE" id="PS51318">
    <property type="entry name" value="TAT"/>
    <property type="match status" value="1"/>
</dbReference>
<gene>
    <name evidence="5" type="ORF">H9815_13360</name>
</gene>
<reference evidence="5" key="1">
    <citation type="journal article" date="2021" name="PeerJ">
        <title>Extensive microbial diversity within the chicken gut microbiome revealed by metagenomics and culture.</title>
        <authorList>
            <person name="Gilroy R."/>
            <person name="Ravi A."/>
            <person name="Getino M."/>
            <person name="Pursley I."/>
            <person name="Horton D.L."/>
            <person name="Alikhan N.F."/>
            <person name="Baker D."/>
            <person name="Gharbi K."/>
            <person name="Hall N."/>
            <person name="Watson M."/>
            <person name="Adriaenssens E.M."/>
            <person name="Foster-Nyarko E."/>
            <person name="Jarju S."/>
            <person name="Secka A."/>
            <person name="Antonio M."/>
            <person name="Oren A."/>
            <person name="Chaudhuri R.R."/>
            <person name="La Ragione R."/>
            <person name="Hildebrand F."/>
            <person name="Pallen M.J."/>
        </authorList>
    </citation>
    <scope>NUCLEOTIDE SEQUENCE</scope>
    <source>
        <strain evidence="5">ChiGjej4B4-7305</strain>
    </source>
</reference>
<reference evidence="5" key="2">
    <citation type="submission" date="2021-04" db="EMBL/GenBank/DDBJ databases">
        <authorList>
            <person name="Gilroy R."/>
        </authorList>
    </citation>
    <scope>NUCLEOTIDE SEQUENCE</scope>
    <source>
        <strain evidence="5">ChiGjej4B4-7305</strain>
    </source>
</reference>
<keyword evidence="4" id="KW-0732">Signal</keyword>
<evidence type="ECO:0000313" key="6">
    <source>
        <dbReference type="Proteomes" id="UP000824037"/>
    </source>
</evidence>
<dbReference type="InterPro" id="IPR006059">
    <property type="entry name" value="SBP"/>
</dbReference>
<proteinExistence type="inferred from homology"/>
<name>A0A9D2J4W5_9MICO</name>
<comment type="similarity">
    <text evidence="2">Belongs to the bacterial solute-binding protein 1 family.</text>
</comment>
<evidence type="ECO:0000256" key="3">
    <source>
        <dbReference type="ARBA" id="ARBA00022448"/>
    </source>
</evidence>
<dbReference type="Gene3D" id="3.40.190.10">
    <property type="entry name" value="Periplasmic binding protein-like II"/>
    <property type="match status" value="1"/>
</dbReference>
<keyword evidence="3" id="KW-0813">Transport</keyword>
<dbReference type="Proteomes" id="UP000824037">
    <property type="component" value="Unassembled WGS sequence"/>
</dbReference>
<dbReference type="EMBL" id="DXBY01000228">
    <property type="protein sequence ID" value="HIZ36756.1"/>
    <property type="molecule type" value="Genomic_DNA"/>
</dbReference>
<organism evidence="5 6">
    <name type="scientific">Candidatus Ruania gallistercoris</name>
    <dbReference type="NCBI Taxonomy" id="2838746"/>
    <lineage>
        <taxon>Bacteria</taxon>
        <taxon>Bacillati</taxon>
        <taxon>Actinomycetota</taxon>
        <taxon>Actinomycetes</taxon>
        <taxon>Micrococcales</taxon>
        <taxon>Ruaniaceae</taxon>
        <taxon>Ruania</taxon>
    </lineage>
</organism>
<evidence type="ECO:0000256" key="2">
    <source>
        <dbReference type="ARBA" id="ARBA00008520"/>
    </source>
</evidence>
<comment type="caution">
    <text evidence="5">The sequence shown here is derived from an EMBL/GenBank/DDBJ whole genome shotgun (WGS) entry which is preliminary data.</text>
</comment>
<dbReference type="PROSITE" id="PS51257">
    <property type="entry name" value="PROKAR_LIPOPROTEIN"/>
    <property type="match status" value="1"/>
</dbReference>
<evidence type="ECO:0000313" key="5">
    <source>
        <dbReference type="EMBL" id="HIZ36756.1"/>
    </source>
</evidence>
<dbReference type="PANTHER" id="PTHR43649">
    <property type="entry name" value="ARABINOSE-BINDING PROTEIN-RELATED"/>
    <property type="match status" value="1"/>
</dbReference>
<comment type="subcellular location">
    <subcellularLocation>
        <location evidence="1">Cell envelope</location>
    </subcellularLocation>
</comment>
<dbReference type="GO" id="GO:0030313">
    <property type="term" value="C:cell envelope"/>
    <property type="evidence" value="ECO:0007669"/>
    <property type="project" value="UniProtKB-SubCell"/>
</dbReference>
<sequence>MGRRQFVGGTGVAALGAVLAGCTGGGQTSQEQADAAGAASGVLQWWDQFRPLTELFQSSLFDPYMAEHPDVTIERRQMDGPSLGTALQVGRRSNQLPDVHSTAGLGSSAAALVSEDWFQPIDGLADFASSPLAEQLYDGIHRFEEEIYAVPLFSGRWHDAIPWLNTQLLEQADVDPEESPATWDDLRGVARTITSGTEAHGIVVPMKEVNYLDALTGRLAMTAGAPGPGGVDWATGEYIYDSQPYIDAVEFLLALQTDGVLHPSSPSMGTRDARARWAAGEAAIYLWGPWFIGGLLVDEPESVERGLGVWHIPCPEPTRNFVYSGPGPGVFWLSSQSDQPEVAADLLLQMTTREFQAELAAAMDQPPALLDVVAEADVHPAYERSIAFLAEDMRIGPVPEVGNPGVWRVATEMRDIHPNVGEIVQSVLTGSTTDIAGELRKFNDERMAERDRALEVVAGEGIDVDVDDWVFANWDPAADYDQQAYDGR</sequence>
<dbReference type="Pfam" id="PF01547">
    <property type="entry name" value="SBP_bac_1"/>
    <property type="match status" value="1"/>
</dbReference>
<evidence type="ECO:0000256" key="1">
    <source>
        <dbReference type="ARBA" id="ARBA00004196"/>
    </source>
</evidence>